<feature type="region of interest" description="Disordered" evidence="1">
    <location>
        <begin position="75"/>
        <end position="97"/>
    </location>
</feature>
<proteinExistence type="predicted"/>
<organism evidence="2 3">
    <name type="scientific">Sporothrix bragantina</name>
    <dbReference type="NCBI Taxonomy" id="671064"/>
    <lineage>
        <taxon>Eukaryota</taxon>
        <taxon>Fungi</taxon>
        <taxon>Dikarya</taxon>
        <taxon>Ascomycota</taxon>
        <taxon>Pezizomycotina</taxon>
        <taxon>Sordariomycetes</taxon>
        <taxon>Sordariomycetidae</taxon>
        <taxon>Ophiostomatales</taxon>
        <taxon>Ophiostomataceae</taxon>
        <taxon>Sporothrix</taxon>
    </lineage>
</organism>
<keyword evidence="2" id="KW-0689">Ribosomal protein</keyword>
<dbReference type="PANTHER" id="PTHR28066:SF1">
    <property type="entry name" value="SMALL RIBOSOMAL SUBUNIT PROTEIN MS37"/>
    <property type="match status" value="1"/>
</dbReference>
<keyword evidence="2" id="KW-0687">Ribonucleoprotein</keyword>
<dbReference type="InterPro" id="IPR009069">
    <property type="entry name" value="Cys_alpha_HP_mot_SF"/>
</dbReference>
<comment type="caution">
    <text evidence="2">The sequence shown here is derived from an EMBL/GenBank/DDBJ whole genome shotgun (WGS) entry which is preliminary data.</text>
</comment>
<reference evidence="2 3" key="1">
    <citation type="submission" date="2024-01" db="EMBL/GenBank/DDBJ databases">
        <authorList>
            <person name="Allen C."/>
            <person name="Tagirdzhanova G."/>
        </authorList>
    </citation>
    <scope>NUCLEOTIDE SEQUENCE [LARGE SCALE GENOMIC DNA]</scope>
</reference>
<keyword evidence="3" id="KW-1185">Reference proteome</keyword>
<gene>
    <name evidence="2" type="primary">MRP10</name>
    <name evidence="2" type="ORF">SBRCBS47491_004096</name>
</gene>
<dbReference type="SUPFAM" id="SSF47072">
    <property type="entry name" value="Cysteine alpha-hairpin motif"/>
    <property type="match status" value="1"/>
</dbReference>
<protein>
    <submittedName>
        <fullName evidence="2">40S ribosomal protein mrp10</fullName>
    </submittedName>
</protein>
<dbReference type="GO" id="GO:0005840">
    <property type="term" value="C:ribosome"/>
    <property type="evidence" value="ECO:0007669"/>
    <property type="project" value="UniProtKB-KW"/>
</dbReference>
<dbReference type="EMBL" id="CAWUHC010000029">
    <property type="protein sequence ID" value="CAK7220164.1"/>
    <property type="molecule type" value="Genomic_DNA"/>
</dbReference>
<evidence type="ECO:0000256" key="1">
    <source>
        <dbReference type="SAM" id="MobiDB-lite"/>
    </source>
</evidence>
<evidence type="ECO:0000313" key="2">
    <source>
        <dbReference type="EMBL" id="CAK7220164.1"/>
    </source>
</evidence>
<dbReference type="PANTHER" id="PTHR28066">
    <property type="entry name" value="37S RIBOSOMAL PROTEIN MRP10, MITOCHONDRIAL"/>
    <property type="match status" value="1"/>
</dbReference>
<accession>A0ABP0BKK4</accession>
<sequence>MPSPKTAPIRLPPLKALRVKPTSKKEGNPCMTAMSTVLACWASLGYSTAGCAAVEQSLRECMDTKQVQTTQSNNLNHHLRRFQSRLTQREKRRGGKD</sequence>
<dbReference type="Proteomes" id="UP001642406">
    <property type="component" value="Unassembled WGS sequence"/>
</dbReference>
<evidence type="ECO:0000313" key="3">
    <source>
        <dbReference type="Proteomes" id="UP001642406"/>
    </source>
</evidence>
<name>A0ABP0BKK4_9PEZI</name>
<dbReference type="InterPro" id="IPR017264">
    <property type="entry name" value="Ribosomal_mS37_fun"/>
</dbReference>